<reference evidence="2" key="1">
    <citation type="journal article" date="2019" name="Int. J. Syst. Evol. Microbiol.">
        <title>The Global Catalogue of Microorganisms (GCM) 10K type strain sequencing project: providing services to taxonomists for standard genome sequencing and annotation.</title>
        <authorList>
            <consortium name="The Broad Institute Genomics Platform"/>
            <consortium name="The Broad Institute Genome Sequencing Center for Infectious Disease"/>
            <person name="Wu L."/>
            <person name="Ma J."/>
        </authorList>
    </citation>
    <scope>NUCLEOTIDE SEQUENCE [LARGE SCALE GENOMIC DNA]</scope>
    <source>
        <strain evidence="2">KCTC 52438</strain>
    </source>
</reference>
<protein>
    <submittedName>
        <fullName evidence="1">Metal ABC transporter substrate-binding protein</fullName>
    </submittedName>
</protein>
<proteinExistence type="predicted"/>
<dbReference type="EMBL" id="JBHRSZ010000002">
    <property type="protein sequence ID" value="MFC3150413.1"/>
    <property type="molecule type" value="Genomic_DNA"/>
</dbReference>
<dbReference type="PANTHER" id="PTHR42953">
    <property type="entry name" value="HIGH-AFFINITY ZINC UPTAKE SYSTEM PROTEIN ZNUA-RELATED"/>
    <property type="match status" value="1"/>
</dbReference>
<dbReference type="Proteomes" id="UP001595476">
    <property type="component" value="Unassembled WGS sequence"/>
</dbReference>
<evidence type="ECO:0000313" key="2">
    <source>
        <dbReference type="Proteomes" id="UP001595476"/>
    </source>
</evidence>
<dbReference type="Gene3D" id="3.40.50.1980">
    <property type="entry name" value="Nitrogenase molybdenum iron protein domain"/>
    <property type="match status" value="2"/>
</dbReference>
<comment type="caution">
    <text evidence="1">The sequence shown here is derived from an EMBL/GenBank/DDBJ whole genome shotgun (WGS) entry which is preliminary data.</text>
</comment>
<accession>A0ABV7HD07</accession>
<gene>
    <name evidence="1" type="ORF">ACFOEK_05195</name>
</gene>
<dbReference type="Pfam" id="PF01297">
    <property type="entry name" value="ZnuA"/>
    <property type="match status" value="1"/>
</dbReference>
<sequence>MNSNRHSLYSAVFIILLSIFSINAHGKLQVFTCEPEWQALVENLGGEHVTAVSATTAFQDPHYIEARPSLIVKVCKADLLVCTGAELEIGWLPLLLRKSGNANVQLSQPGSFMAADFVERLEIPHRHDRSDGDVHASGNPHVHLDPHRLLTIAEALSKRLIQLDPTNKDDYQTALHKFKRTWSQRIKEWENKLQSLSGEYFIVHHRNWSYLFNWLSLKELADLEPKPGIPPSSSHLLSLLEKVENKQAKGILISNYQNPKAAQWLSERTGLPVITLPFTVGADDSIQTLENLFDAITDRLVANSAGQHD</sequence>
<name>A0ABV7HD07_9GAMM</name>
<dbReference type="PANTHER" id="PTHR42953:SF2">
    <property type="entry name" value="ADHESION PROTEIN"/>
    <property type="match status" value="1"/>
</dbReference>
<dbReference type="RefSeq" id="WP_386717172.1">
    <property type="nucleotide sequence ID" value="NZ_JBHRSZ010000002.1"/>
</dbReference>
<evidence type="ECO:0000313" key="1">
    <source>
        <dbReference type="EMBL" id="MFC3150413.1"/>
    </source>
</evidence>
<dbReference type="InterPro" id="IPR006127">
    <property type="entry name" value="ZnuA-like"/>
</dbReference>
<keyword evidence="2" id="KW-1185">Reference proteome</keyword>
<dbReference type="InterPro" id="IPR050492">
    <property type="entry name" value="Bact_metal-bind_prot9"/>
</dbReference>
<organism evidence="1 2">
    <name type="scientific">Litoribrevibacter euphylliae</name>
    <dbReference type="NCBI Taxonomy" id="1834034"/>
    <lineage>
        <taxon>Bacteria</taxon>
        <taxon>Pseudomonadati</taxon>
        <taxon>Pseudomonadota</taxon>
        <taxon>Gammaproteobacteria</taxon>
        <taxon>Oceanospirillales</taxon>
        <taxon>Oceanospirillaceae</taxon>
        <taxon>Litoribrevibacter</taxon>
    </lineage>
</organism>
<dbReference type="SUPFAM" id="SSF53807">
    <property type="entry name" value="Helical backbone' metal receptor"/>
    <property type="match status" value="1"/>
</dbReference>